<feature type="domain" description="STAS" evidence="3">
    <location>
        <begin position="13"/>
        <end position="112"/>
    </location>
</feature>
<dbReference type="InterPro" id="IPR036513">
    <property type="entry name" value="STAS_dom_sf"/>
</dbReference>
<dbReference type="Pfam" id="PF01740">
    <property type="entry name" value="STAS"/>
    <property type="match status" value="1"/>
</dbReference>
<evidence type="ECO:0000259" key="3">
    <source>
        <dbReference type="PROSITE" id="PS50801"/>
    </source>
</evidence>
<dbReference type="CDD" id="cd07043">
    <property type="entry name" value="STAS_anti-anti-sigma_factors"/>
    <property type="match status" value="1"/>
</dbReference>
<comment type="similarity">
    <text evidence="1 2">Belongs to the anti-sigma-factor antagonist family.</text>
</comment>
<dbReference type="GO" id="GO:0043856">
    <property type="term" value="F:anti-sigma factor antagonist activity"/>
    <property type="evidence" value="ECO:0007669"/>
    <property type="project" value="InterPro"/>
</dbReference>
<dbReference type="InterPro" id="IPR002645">
    <property type="entry name" value="STAS_dom"/>
</dbReference>
<evidence type="ECO:0000256" key="1">
    <source>
        <dbReference type="ARBA" id="ARBA00009013"/>
    </source>
</evidence>
<dbReference type="NCBIfam" id="TIGR00377">
    <property type="entry name" value="ant_ant_sig"/>
    <property type="match status" value="1"/>
</dbReference>
<sequence length="114" mass="12878">MNFPTHLMNNGEVVTIDVPRRLTSEISGELKKIMKEFLEQEKYKIVINLEKTKYMDSSGLGAIVSKIAATRTKGGDIRLAAPQQTIIDLLELTHINQIVKIYDTVEEAVKSFKE</sequence>
<dbReference type="Gene3D" id="3.30.750.24">
    <property type="entry name" value="STAS domain"/>
    <property type="match status" value="1"/>
</dbReference>
<reference evidence="4" key="1">
    <citation type="journal article" date="2020" name="mSystems">
        <title>Genome- and Community-Level Interaction Insights into Carbon Utilization and Element Cycling Functions of Hydrothermarchaeota in Hydrothermal Sediment.</title>
        <authorList>
            <person name="Zhou Z."/>
            <person name="Liu Y."/>
            <person name="Xu W."/>
            <person name="Pan J."/>
            <person name="Luo Z.H."/>
            <person name="Li M."/>
        </authorList>
    </citation>
    <scope>NUCLEOTIDE SEQUENCE [LARGE SCALE GENOMIC DNA]</scope>
    <source>
        <strain evidence="4">HyVt-76</strain>
    </source>
</reference>
<accession>A0A7V5LHT3</accession>
<dbReference type="InterPro" id="IPR003658">
    <property type="entry name" value="Anti-sigma_ant"/>
</dbReference>
<dbReference type="AlphaFoldDB" id="A0A7V5LHT3"/>
<dbReference type="Proteomes" id="UP000886111">
    <property type="component" value="Unassembled WGS sequence"/>
</dbReference>
<dbReference type="EMBL" id="DRTD01000051">
    <property type="protein sequence ID" value="HHE54278.1"/>
    <property type="molecule type" value="Genomic_DNA"/>
</dbReference>
<dbReference type="SUPFAM" id="SSF52091">
    <property type="entry name" value="SpoIIaa-like"/>
    <property type="match status" value="1"/>
</dbReference>
<dbReference type="PROSITE" id="PS50801">
    <property type="entry name" value="STAS"/>
    <property type="match status" value="1"/>
</dbReference>
<gene>
    <name evidence="4" type="ORF">ENL21_00730</name>
</gene>
<dbReference type="PANTHER" id="PTHR33495:SF2">
    <property type="entry name" value="ANTI-SIGMA FACTOR ANTAGONIST TM_1081-RELATED"/>
    <property type="match status" value="1"/>
</dbReference>
<evidence type="ECO:0000313" key="4">
    <source>
        <dbReference type="EMBL" id="HHE54278.1"/>
    </source>
</evidence>
<comment type="caution">
    <text evidence="4">The sequence shown here is derived from an EMBL/GenBank/DDBJ whole genome shotgun (WGS) entry which is preliminary data.</text>
</comment>
<organism evidence="4">
    <name type="scientific">Caldithrix abyssi</name>
    <dbReference type="NCBI Taxonomy" id="187145"/>
    <lineage>
        <taxon>Bacteria</taxon>
        <taxon>Pseudomonadati</taxon>
        <taxon>Calditrichota</taxon>
        <taxon>Calditrichia</taxon>
        <taxon>Calditrichales</taxon>
        <taxon>Calditrichaceae</taxon>
        <taxon>Caldithrix</taxon>
    </lineage>
</organism>
<proteinExistence type="inferred from homology"/>
<protein>
    <recommendedName>
        <fullName evidence="2">Anti-sigma factor antagonist</fullName>
    </recommendedName>
</protein>
<name>A0A7V5LHT3_CALAY</name>
<evidence type="ECO:0000256" key="2">
    <source>
        <dbReference type="RuleBase" id="RU003749"/>
    </source>
</evidence>
<dbReference type="PANTHER" id="PTHR33495">
    <property type="entry name" value="ANTI-SIGMA FACTOR ANTAGONIST TM_1081-RELATED-RELATED"/>
    <property type="match status" value="1"/>
</dbReference>